<dbReference type="InterPro" id="IPR050697">
    <property type="entry name" value="Adenylyl/Guanylyl_Cyclase_3/4"/>
</dbReference>
<evidence type="ECO:0000259" key="2">
    <source>
        <dbReference type="PROSITE" id="PS50125"/>
    </source>
</evidence>
<dbReference type="Gene3D" id="3.30.70.1230">
    <property type="entry name" value="Nucleotide cyclase"/>
    <property type="match status" value="1"/>
</dbReference>
<dbReference type="SMART" id="SM00044">
    <property type="entry name" value="CYCc"/>
    <property type="match status" value="1"/>
</dbReference>
<evidence type="ECO:0000313" key="3">
    <source>
        <dbReference type="EMBL" id="QJR09395.1"/>
    </source>
</evidence>
<dbReference type="GO" id="GO:0035556">
    <property type="term" value="P:intracellular signal transduction"/>
    <property type="evidence" value="ECO:0007669"/>
    <property type="project" value="InterPro"/>
</dbReference>
<dbReference type="PANTHER" id="PTHR43081">
    <property type="entry name" value="ADENYLATE CYCLASE, TERMINAL-DIFFERENTIATION SPECIFIC-RELATED"/>
    <property type="match status" value="1"/>
</dbReference>
<dbReference type="Pfam" id="PF00211">
    <property type="entry name" value="Guanylate_cyc"/>
    <property type="match status" value="1"/>
</dbReference>
<dbReference type="SUPFAM" id="SSF55073">
    <property type="entry name" value="Nucleotide cyclase"/>
    <property type="match status" value="1"/>
</dbReference>
<dbReference type="PROSITE" id="PS50125">
    <property type="entry name" value="GUANYLATE_CYCLASE_2"/>
    <property type="match status" value="1"/>
</dbReference>
<organism evidence="3 4">
    <name type="scientific">Usitatibacter rugosus</name>
    <dbReference type="NCBI Taxonomy" id="2732067"/>
    <lineage>
        <taxon>Bacteria</taxon>
        <taxon>Pseudomonadati</taxon>
        <taxon>Pseudomonadota</taxon>
        <taxon>Betaproteobacteria</taxon>
        <taxon>Nitrosomonadales</taxon>
        <taxon>Usitatibacteraceae</taxon>
        <taxon>Usitatibacter</taxon>
    </lineage>
</organism>
<name>A0A6M4GQR5_9PROT</name>
<keyword evidence="4" id="KW-1185">Reference proteome</keyword>
<dbReference type="SMART" id="SM01080">
    <property type="entry name" value="CHASE2"/>
    <property type="match status" value="1"/>
</dbReference>
<evidence type="ECO:0000256" key="1">
    <source>
        <dbReference type="SAM" id="Phobius"/>
    </source>
</evidence>
<evidence type="ECO:0000313" key="4">
    <source>
        <dbReference type="Proteomes" id="UP000501534"/>
    </source>
</evidence>
<dbReference type="GO" id="GO:0009190">
    <property type="term" value="P:cyclic nucleotide biosynthetic process"/>
    <property type="evidence" value="ECO:0007669"/>
    <property type="project" value="InterPro"/>
</dbReference>
<sequence>MLAFWERLRTSPRLKGAFLYAVVLAVVAAGSFLPHRENARFASADRYAFDAQMDFLRDRFPLPVENDVVLIGTDGETEKAFPEPIALWHRHLAKTYRALALAKPRVVGVDFGLPERTFDKLVPGIDRAMMIGLVALKHEAPLVIVQHIDDREELVPVQENYRNIIGIDNLGVDRQPKEPDGVSRRFFEDLRSATTGETIPTLSGQMLRRLGRSVHEGYIDYSVGIAPMRYIPMHDVTAWFDAGDVGKIKAAFAGRIVLIGSMTGDRDRWILPVRLLERPEDMLVEESKRRAAPGPAVALSQPGVMIHVQVLRSHLANGMLTPMPEWLRALLCAIVALATLVRARPLTVIGVAILFPLGLAVVSLVSIRQAQVLIPLGSVVLAFWIALAVRAAYDTLEAILERIRMQRTFSGQVSPAVMKEMLRGGLSAGVSGQLADICVLFSDVRDFTTLSEHMSPGIVINVLQRYFDRMVKVVHKFDGTVDKFIGDGLMVLFGAPGKSADPCGDAVQCALEMMAELDALNREFESEGLPTLTIGIGVNYGTVTVGNIGSSERHNYSAIGDAVNVAARIEGLTKELGRKILITEAVVSRIGERFHFDPLGEHKLKGHSPVNVWGIRTARATPAAA</sequence>
<reference evidence="3 4" key="1">
    <citation type="submission" date="2020-04" db="EMBL/GenBank/DDBJ databases">
        <title>Usitatibacter rugosus gen. nov., sp. nov. and Usitatibacter palustris sp. nov., novel members of Usitatibacteraceae fam. nov. within the order Nitrosomonadales isolated from soil.</title>
        <authorList>
            <person name="Huber K.J."/>
            <person name="Neumann-Schaal M."/>
            <person name="Geppert A."/>
            <person name="Luckner M."/>
            <person name="Wanner G."/>
            <person name="Overmann J."/>
        </authorList>
    </citation>
    <scope>NUCLEOTIDE SEQUENCE [LARGE SCALE GENOMIC DNA]</scope>
    <source>
        <strain evidence="3 4">0125_3</strain>
    </source>
</reference>
<dbReference type="AlphaFoldDB" id="A0A6M4GQR5"/>
<dbReference type="PANTHER" id="PTHR43081:SF1">
    <property type="entry name" value="ADENYLATE CYCLASE, TERMINAL-DIFFERENTIATION SPECIFIC"/>
    <property type="match status" value="1"/>
</dbReference>
<dbReference type="RefSeq" id="WP_171089086.1">
    <property type="nucleotide sequence ID" value="NZ_CP053069.1"/>
</dbReference>
<dbReference type="KEGG" id="uru:DSM104443_00439"/>
<feature type="domain" description="Guanylate cyclase" evidence="2">
    <location>
        <begin position="438"/>
        <end position="570"/>
    </location>
</feature>
<protein>
    <recommendedName>
        <fullName evidence="2">Guanylate cyclase domain-containing protein</fullName>
    </recommendedName>
</protein>
<dbReference type="CDD" id="cd07302">
    <property type="entry name" value="CHD"/>
    <property type="match status" value="1"/>
</dbReference>
<dbReference type="Proteomes" id="UP000501534">
    <property type="component" value="Chromosome"/>
</dbReference>
<dbReference type="InterPro" id="IPR029787">
    <property type="entry name" value="Nucleotide_cyclase"/>
</dbReference>
<feature type="transmembrane region" description="Helical" evidence="1">
    <location>
        <begin position="373"/>
        <end position="393"/>
    </location>
</feature>
<keyword evidence="1" id="KW-0472">Membrane</keyword>
<dbReference type="EMBL" id="CP053069">
    <property type="protein sequence ID" value="QJR09395.1"/>
    <property type="molecule type" value="Genomic_DNA"/>
</dbReference>
<dbReference type="Pfam" id="PF05226">
    <property type="entry name" value="CHASE2"/>
    <property type="match status" value="1"/>
</dbReference>
<dbReference type="GO" id="GO:0004016">
    <property type="term" value="F:adenylate cyclase activity"/>
    <property type="evidence" value="ECO:0007669"/>
    <property type="project" value="UniProtKB-ARBA"/>
</dbReference>
<keyword evidence="1" id="KW-0812">Transmembrane</keyword>
<gene>
    <name evidence="3" type="ORF">DSM104443_00439</name>
</gene>
<dbReference type="InterPro" id="IPR001054">
    <property type="entry name" value="A/G_cyclase"/>
</dbReference>
<keyword evidence="1" id="KW-1133">Transmembrane helix</keyword>
<feature type="transmembrane region" description="Helical" evidence="1">
    <location>
        <begin position="348"/>
        <end position="367"/>
    </location>
</feature>
<accession>A0A6M4GQR5</accession>
<dbReference type="InterPro" id="IPR007890">
    <property type="entry name" value="CHASE2"/>
</dbReference>
<proteinExistence type="predicted"/>